<keyword evidence="1" id="KW-0285">Flavoprotein</keyword>
<dbReference type="STRING" id="1348662.CARG_07365"/>
<comment type="catalytic activity">
    <reaction evidence="3">
        <text>[thioredoxin]-dithiol + NADP(+) = [thioredoxin]-disulfide + NADPH + H(+)</text>
        <dbReference type="Rhea" id="RHEA:20345"/>
        <dbReference type="Rhea" id="RHEA-COMP:10698"/>
        <dbReference type="Rhea" id="RHEA-COMP:10700"/>
        <dbReference type="ChEBI" id="CHEBI:15378"/>
        <dbReference type="ChEBI" id="CHEBI:29950"/>
        <dbReference type="ChEBI" id="CHEBI:50058"/>
        <dbReference type="ChEBI" id="CHEBI:57783"/>
        <dbReference type="ChEBI" id="CHEBI:58349"/>
        <dbReference type="EC" id="1.8.1.9"/>
    </reaction>
</comment>
<evidence type="ECO:0000256" key="3">
    <source>
        <dbReference type="ARBA" id="ARBA00048132"/>
    </source>
</evidence>
<dbReference type="Proteomes" id="UP000016943">
    <property type="component" value="Chromosome"/>
</dbReference>
<reference evidence="5 6" key="1">
    <citation type="journal article" date="2013" name="Genome Announc.">
        <title>Whole-Genome Sequence of the Clinical Strain Corynebacterium argentoratense DSM 44202, Isolated from a Human Throat Specimen.</title>
        <authorList>
            <person name="Bomholt C."/>
            <person name="Glaub A."/>
            <person name="Gravermann K."/>
            <person name="Albersmeier A."/>
            <person name="Brinkrolf K."/>
            <person name="Ruckert C."/>
            <person name="Tauch A."/>
        </authorList>
    </citation>
    <scope>NUCLEOTIDE SEQUENCE [LARGE SCALE GENOMIC DNA]</scope>
    <source>
        <strain evidence="5">DSM 44202</strain>
    </source>
</reference>
<dbReference type="PANTHER" id="PTHR48105">
    <property type="entry name" value="THIOREDOXIN REDUCTASE 1-RELATED-RELATED"/>
    <property type="match status" value="1"/>
</dbReference>
<dbReference type="PATRIC" id="fig|1348662.3.peg.1452"/>
<dbReference type="AlphaFoldDB" id="U3GY58"/>
<evidence type="ECO:0000313" key="5">
    <source>
        <dbReference type="EMBL" id="AGU15593.1"/>
    </source>
</evidence>
<dbReference type="EMBL" id="CP006365">
    <property type="protein sequence ID" value="AGU15593.1"/>
    <property type="molecule type" value="Genomic_DNA"/>
</dbReference>
<dbReference type="HOGENOM" id="CLU_031864_5_0_11"/>
<dbReference type="SUPFAM" id="SSF51905">
    <property type="entry name" value="FAD/NAD(P)-binding domain"/>
    <property type="match status" value="1"/>
</dbReference>
<evidence type="ECO:0000259" key="4">
    <source>
        <dbReference type="Pfam" id="PF07992"/>
    </source>
</evidence>
<keyword evidence="6" id="KW-1185">Reference proteome</keyword>
<dbReference type="InterPro" id="IPR023753">
    <property type="entry name" value="FAD/NAD-binding_dom"/>
</dbReference>
<organism evidence="5 6">
    <name type="scientific">Corynebacterium argentoratense DSM 44202</name>
    <dbReference type="NCBI Taxonomy" id="1348662"/>
    <lineage>
        <taxon>Bacteria</taxon>
        <taxon>Bacillati</taxon>
        <taxon>Actinomycetota</taxon>
        <taxon>Actinomycetes</taxon>
        <taxon>Mycobacteriales</taxon>
        <taxon>Corynebacteriaceae</taxon>
        <taxon>Corynebacterium</taxon>
    </lineage>
</organism>
<dbReference type="PRINTS" id="PR00469">
    <property type="entry name" value="PNDRDTASEII"/>
</dbReference>
<feature type="domain" description="FAD/NAD(P)-binding" evidence="4">
    <location>
        <begin position="7"/>
        <end position="299"/>
    </location>
</feature>
<dbReference type="OrthoDB" id="9786503at2"/>
<evidence type="ECO:0000313" key="6">
    <source>
        <dbReference type="Proteomes" id="UP000016943"/>
    </source>
</evidence>
<accession>U3GY58</accession>
<proteinExistence type="predicted"/>
<dbReference type="Gene3D" id="3.50.50.60">
    <property type="entry name" value="FAD/NAD(P)-binding domain"/>
    <property type="match status" value="2"/>
</dbReference>
<dbReference type="KEGG" id="caz:CARG_07365"/>
<gene>
    <name evidence="5" type="ORF">CARG_07365</name>
</gene>
<keyword evidence="2" id="KW-0560">Oxidoreductase</keyword>
<dbReference type="PRINTS" id="PR00368">
    <property type="entry name" value="FADPNR"/>
</dbReference>
<dbReference type="GeneID" id="78250694"/>
<evidence type="ECO:0000256" key="1">
    <source>
        <dbReference type="ARBA" id="ARBA00022630"/>
    </source>
</evidence>
<dbReference type="Pfam" id="PF07992">
    <property type="entry name" value="Pyr_redox_2"/>
    <property type="match status" value="1"/>
</dbReference>
<dbReference type="InterPro" id="IPR050097">
    <property type="entry name" value="Ferredoxin-NADP_redctase_2"/>
</dbReference>
<name>U3GY58_9CORY</name>
<evidence type="ECO:0000256" key="2">
    <source>
        <dbReference type="ARBA" id="ARBA00023002"/>
    </source>
</evidence>
<dbReference type="RefSeq" id="WP_021011984.1">
    <property type="nucleotide sequence ID" value="NC_022198.1"/>
</dbReference>
<dbReference type="eggNOG" id="COG0492">
    <property type="taxonomic scope" value="Bacteria"/>
</dbReference>
<protein>
    <recommendedName>
        <fullName evidence="4">FAD/NAD(P)-binding domain-containing protein</fullName>
    </recommendedName>
</protein>
<dbReference type="GO" id="GO:0004791">
    <property type="term" value="F:thioredoxin-disulfide reductase (NADPH) activity"/>
    <property type="evidence" value="ECO:0007669"/>
    <property type="project" value="UniProtKB-EC"/>
</dbReference>
<sequence length="329" mass="35382">MLPRENYEVVVIGAGPAGLEAALVLGRQRRKVLVLDSSAYRNAASDAAHMLLGQEGTAPALLRSRTLESLKDLPYVDYALDTAKTAEVTCHDQREHVTIHTAAGHTIVARRLIIATGQRDVCEQVDGLAEAFGRYAFHCPYCHGFEASGKDILVLAIPGVPIAKAIFQALYLKNRFSSSVRLLAPERDITGDFAKLLATSSIDVLDGEAKTVTGSLGEVSVITKDETTLRCELAFATPPTESAAKELIESLDLNTRGACIMTDDHGRTSCHLVFAAGDVAVSPEEQEPMTFVSQAVAEGQRTAVWVDQDLFMESLGMTDPPQIAPSDES</sequence>
<dbReference type="InterPro" id="IPR036188">
    <property type="entry name" value="FAD/NAD-bd_sf"/>
</dbReference>